<accession>A0A4C1T2P3</accession>
<sequence length="369" mass="40620">MLGQTQYKPPPYTEYAPAHQVPAAGDATSINPTLLTHAMEQSHPTHFNQMPQQKPPGQPLPGNQPVIGFQPEYTSGQPNVIGQPAYPIGRDGSNILYGNPPFADESAYRNVASDENPLTSPGQNDDNRSDTFGQFNFDNESIRRGFIKKVYSIVMVQLLVTMVFIAVFLYDKGTRMFFHAHTELLYVALGVYLVTAFAMSCCEAPRRTYPCNFIFLGLFTLSLSLLMGIVASSFNATEVMMAVGITAAICLTLTLYAFQTKYDFTGAGMYLFCIFIPIFFFGIVAAVTRNPTLNLLYAVLGVILFSCYLVYDTQLMIGGKHKYGAGDALVTSVKLRVSVGGDDRVLWWRACSFAPQKCLGGKKEHLAVP</sequence>
<feature type="transmembrane region" description="Helical" evidence="6">
    <location>
        <begin position="150"/>
        <end position="170"/>
    </location>
</feature>
<gene>
    <name evidence="7" type="primary">Faim2</name>
    <name evidence="7" type="ORF">EVAR_7347_1</name>
</gene>
<comment type="subcellular location">
    <subcellularLocation>
        <location evidence="1">Membrane</location>
        <topology evidence="1">Multi-pass membrane protein</topology>
    </subcellularLocation>
</comment>
<feature type="transmembrane region" description="Helical" evidence="6">
    <location>
        <begin position="240"/>
        <end position="258"/>
    </location>
</feature>
<comment type="caution">
    <text evidence="7">The sequence shown here is derived from an EMBL/GenBank/DDBJ whole genome shotgun (WGS) entry which is preliminary data.</text>
</comment>
<evidence type="ECO:0000256" key="1">
    <source>
        <dbReference type="ARBA" id="ARBA00004141"/>
    </source>
</evidence>
<evidence type="ECO:0000313" key="8">
    <source>
        <dbReference type="Proteomes" id="UP000299102"/>
    </source>
</evidence>
<feature type="transmembrane region" description="Helical" evidence="6">
    <location>
        <begin position="213"/>
        <end position="234"/>
    </location>
</feature>
<dbReference type="Pfam" id="PF01027">
    <property type="entry name" value="Bax1-I"/>
    <property type="match status" value="1"/>
</dbReference>
<dbReference type="PANTHER" id="PTHR23291:SF47">
    <property type="entry name" value="TRANSMEMBRANE BAX INHIBITOR MOTIF CONTAINING 7"/>
    <property type="match status" value="1"/>
</dbReference>
<reference evidence="7 8" key="1">
    <citation type="journal article" date="2019" name="Commun. Biol.">
        <title>The bagworm genome reveals a unique fibroin gene that provides high tensile strength.</title>
        <authorList>
            <person name="Kono N."/>
            <person name="Nakamura H."/>
            <person name="Ohtoshi R."/>
            <person name="Tomita M."/>
            <person name="Numata K."/>
            <person name="Arakawa K."/>
        </authorList>
    </citation>
    <scope>NUCLEOTIDE SEQUENCE [LARGE SCALE GENOMIC DNA]</scope>
</reference>
<evidence type="ECO:0000256" key="5">
    <source>
        <dbReference type="SAM" id="MobiDB-lite"/>
    </source>
</evidence>
<feature type="transmembrane region" description="Helical" evidence="6">
    <location>
        <begin position="294"/>
        <end position="311"/>
    </location>
</feature>
<keyword evidence="8" id="KW-1185">Reference proteome</keyword>
<keyword evidence="3 6" id="KW-1133">Transmembrane helix</keyword>
<evidence type="ECO:0000256" key="2">
    <source>
        <dbReference type="ARBA" id="ARBA00022692"/>
    </source>
</evidence>
<dbReference type="Proteomes" id="UP000299102">
    <property type="component" value="Unassembled WGS sequence"/>
</dbReference>
<protein>
    <submittedName>
        <fullName evidence="7">Protein lifeguard 2</fullName>
    </submittedName>
</protein>
<dbReference type="PANTHER" id="PTHR23291">
    <property type="entry name" value="BAX INHIBITOR-RELATED"/>
    <property type="match status" value="1"/>
</dbReference>
<dbReference type="GO" id="GO:0016020">
    <property type="term" value="C:membrane"/>
    <property type="evidence" value="ECO:0007669"/>
    <property type="project" value="UniProtKB-SubCell"/>
</dbReference>
<feature type="region of interest" description="Disordered" evidence="5">
    <location>
        <begin position="45"/>
        <end position="85"/>
    </location>
</feature>
<dbReference type="AlphaFoldDB" id="A0A4C1T2P3"/>
<feature type="transmembrane region" description="Helical" evidence="6">
    <location>
        <begin position="270"/>
        <end position="288"/>
    </location>
</feature>
<feature type="transmembrane region" description="Helical" evidence="6">
    <location>
        <begin position="176"/>
        <end position="201"/>
    </location>
</feature>
<evidence type="ECO:0000313" key="7">
    <source>
        <dbReference type="EMBL" id="GBP08773.1"/>
    </source>
</evidence>
<dbReference type="CDD" id="cd10428">
    <property type="entry name" value="LFG_like"/>
    <property type="match status" value="1"/>
</dbReference>
<evidence type="ECO:0000256" key="4">
    <source>
        <dbReference type="ARBA" id="ARBA00023136"/>
    </source>
</evidence>
<evidence type="ECO:0000256" key="3">
    <source>
        <dbReference type="ARBA" id="ARBA00022989"/>
    </source>
</evidence>
<name>A0A4C1T2P3_EUMVA</name>
<dbReference type="OrthoDB" id="7933078at2759"/>
<evidence type="ECO:0000256" key="6">
    <source>
        <dbReference type="SAM" id="Phobius"/>
    </source>
</evidence>
<keyword evidence="4 6" id="KW-0472">Membrane</keyword>
<dbReference type="EMBL" id="BGZK01000032">
    <property type="protein sequence ID" value="GBP08773.1"/>
    <property type="molecule type" value="Genomic_DNA"/>
</dbReference>
<organism evidence="7 8">
    <name type="scientific">Eumeta variegata</name>
    <name type="common">Bagworm moth</name>
    <name type="synonym">Eumeta japonica</name>
    <dbReference type="NCBI Taxonomy" id="151549"/>
    <lineage>
        <taxon>Eukaryota</taxon>
        <taxon>Metazoa</taxon>
        <taxon>Ecdysozoa</taxon>
        <taxon>Arthropoda</taxon>
        <taxon>Hexapoda</taxon>
        <taxon>Insecta</taxon>
        <taxon>Pterygota</taxon>
        <taxon>Neoptera</taxon>
        <taxon>Endopterygota</taxon>
        <taxon>Lepidoptera</taxon>
        <taxon>Glossata</taxon>
        <taxon>Ditrysia</taxon>
        <taxon>Tineoidea</taxon>
        <taxon>Psychidae</taxon>
        <taxon>Oiketicinae</taxon>
        <taxon>Eumeta</taxon>
    </lineage>
</organism>
<proteinExistence type="predicted"/>
<keyword evidence="2 6" id="KW-0812">Transmembrane</keyword>
<dbReference type="InterPro" id="IPR006214">
    <property type="entry name" value="Bax_inhibitor_1-related"/>
</dbReference>